<proteinExistence type="predicted"/>
<evidence type="ECO:0000256" key="1">
    <source>
        <dbReference type="SAM" id="Phobius"/>
    </source>
</evidence>
<keyword evidence="1" id="KW-0812">Transmembrane</keyword>
<feature type="transmembrane region" description="Helical" evidence="1">
    <location>
        <begin position="36"/>
        <end position="60"/>
    </location>
</feature>
<reference evidence="2 3" key="1">
    <citation type="submission" date="2019-02" db="EMBL/GenBank/DDBJ databases">
        <title>Deep-cultivation of Planctomycetes and their phenomic and genomic characterization uncovers novel biology.</title>
        <authorList>
            <person name="Wiegand S."/>
            <person name="Jogler M."/>
            <person name="Boedeker C."/>
            <person name="Pinto D."/>
            <person name="Vollmers J."/>
            <person name="Rivas-Marin E."/>
            <person name="Kohn T."/>
            <person name="Peeters S.H."/>
            <person name="Heuer A."/>
            <person name="Rast P."/>
            <person name="Oberbeckmann S."/>
            <person name="Bunk B."/>
            <person name="Jeske O."/>
            <person name="Meyerdierks A."/>
            <person name="Storesund J.E."/>
            <person name="Kallscheuer N."/>
            <person name="Luecker S."/>
            <person name="Lage O.M."/>
            <person name="Pohl T."/>
            <person name="Merkel B.J."/>
            <person name="Hornburger P."/>
            <person name="Mueller R.-W."/>
            <person name="Bruemmer F."/>
            <person name="Labrenz M."/>
            <person name="Spormann A.M."/>
            <person name="Op den Camp H."/>
            <person name="Overmann J."/>
            <person name="Amann R."/>
            <person name="Jetten M.S.M."/>
            <person name="Mascher T."/>
            <person name="Medema M.H."/>
            <person name="Devos D.P."/>
            <person name="Kaster A.-K."/>
            <person name="Ovreas L."/>
            <person name="Rohde M."/>
            <person name="Galperin M.Y."/>
            <person name="Jogler C."/>
        </authorList>
    </citation>
    <scope>NUCLEOTIDE SEQUENCE [LARGE SCALE GENOMIC DNA]</scope>
    <source>
        <strain evidence="2 3">K23_9</strain>
    </source>
</reference>
<accession>A0A517NVJ0</accession>
<protein>
    <submittedName>
        <fullName evidence="2">Uncharacterized protein</fullName>
    </submittedName>
</protein>
<dbReference type="EMBL" id="CP036526">
    <property type="protein sequence ID" value="QDT11150.1"/>
    <property type="molecule type" value="Genomic_DNA"/>
</dbReference>
<sequence length="82" mass="8653">MSTTQNDETNFIEETKKAVTVDNEVPIDKKAPGSTFALVALSYPIVLAAGALLFALVLWMSGVFTGASPGLDAPLGWSAWLP</sequence>
<keyword evidence="1" id="KW-0472">Membrane</keyword>
<name>A0A517NVJ0_9BACT</name>
<organism evidence="2 3">
    <name type="scientific">Stieleria marina</name>
    <dbReference type="NCBI Taxonomy" id="1930275"/>
    <lineage>
        <taxon>Bacteria</taxon>
        <taxon>Pseudomonadati</taxon>
        <taxon>Planctomycetota</taxon>
        <taxon>Planctomycetia</taxon>
        <taxon>Pirellulales</taxon>
        <taxon>Pirellulaceae</taxon>
        <taxon>Stieleria</taxon>
    </lineage>
</organism>
<evidence type="ECO:0000313" key="2">
    <source>
        <dbReference type="EMBL" id="QDT11150.1"/>
    </source>
</evidence>
<evidence type="ECO:0000313" key="3">
    <source>
        <dbReference type="Proteomes" id="UP000319817"/>
    </source>
</evidence>
<dbReference type="AlphaFoldDB" id="A0A517NVJ0"/>
<gene>
    <name evidence="2" type="ORF">K239x_31440</name>
</gene>
<dbReference type="Proteomes" id="UP000319817">
    <property type="component" value="Chromosome"/>
</dbReference>
<keyword evidence="3" id="KW-1185">Reference proteome</keyword>
<keyword evidence="1" id="KW-1133">Transmembrane helix</keyword>